<proteinExistence type="predicted"/>
<dbReference type="InterPro" id="IPR019585">
    <property type="entry name" value="Rpn7/CSN1"/>
</dbReference>
<dbReference type="Proteomes" id="UP000307440">
    <property type="component" value="Unassembled WGS sequence"/>
</dbReference>
<dbReference type="Pfam" id="PF21154">
    <property type="entry name" value="RPN7_PSMD6_C"/>
    <property type="match status" value="1"/>
</dbReference>
<protein>
    <recommendedName>
        <fullName evidence="2">PCI domain-containing protein</fullName>
    </recommendedName>
</protein>
<dbReference type="InterPro" id="IPR045135">
    <property type="entry name" value="Rpn7_N"/>
</dbReference>
<dbReference type="InterPro" id="IPR049549">
    <property type="entry name" value="RPN7_PSMD6_C"/>
</dbReference>
<keyword evidence="1" id="KW-0647">Proteasome</keyword>
<dbReference type="Pfam" id="PF01399">
    <property type="entry name" value="PCI"/>
    <property type="match status" value="1"/>
</dbReference>
<dbReference type="Gene3D" id="1.25.40.570">
    <property type="match status" value="1"/>
</dbReference>
<evidence type="ECO:0000313" key="4">
    <source>
        <dbReference type="Proteomes" id="UP000307440"/>
    </source>
</evidence>
<dbReference type="STRING" id="230819.A0A5C3KDC8"/>
<dbReference type="InterPro" id="IPR036390">
    <property type="entry name" value="WH_DNA-bd_sf"/>
</dbReference>
<dbReference type="SUPFAM" id="SSF46785">
    <property type="entry name" value="Winged helix' DNA-binding domain"/>
    <property type="match status" value="1"/>
</dbReference>
<evidence type="ECO:0000259" key="2">
    <source>
        <dbReference type="PROSITE" id="PS50250"/>
    </source>
</evidence>
<keyword evidence="4" id="KW-1185">Reference proteome</keyword>
<organism evidence="3 4">
    <name type="scientific">Coprinopsis marcescibilis</name>
    <name type="common">Agaric fungus</name>
    <name type="synonym">Psathyrella marcescibilis</name>
    <dbReference type="NCBI Taxonomy" id="230819"/>
    <lineage>
        <taxon>Eukaryota</taxon>
        <taxon>Fungi</taxon>
        <taxon>Dikarya</taxon>
        <taxon>Basidiomycota</taxon>
        <taxon>Agaricomycotina</taxon>
        <taxon>Agaricomycetes</taxon>
        <taxon>Agaricomycetidae</taxon>
        <taxon>Agaricales</taxon>
        <taxon>Agaricineae</taxon>
        <taxon>Psathyrellaceae</taxon>
        <taxon>Coprinopsis</taxon>
    </lineage>
</organism>
<dbReference type="OrthoDB" id="1452at2759"/>
<dbReference type="InterPro" id="IPR000717">
    <property type="entry name" value="PCI_dom"/>
</dbReference>
<sequence>MGRWYKNTIAGASKTIGIDAELVNFLESRNEEEVARLNETLEEARQREGDTEISEALKTRANYLTRIGDKRCLGSRIDIVLTIVRIGFFADNTLITAYMQKAEKLIDEGGDWDRRNRLKFKPAADLFLDALSTLIISVNDLVAMAVISGTPTLSRPELEKREISAPEVNQVVPELPVLAELYKNLYESHYDKFSVRLPTLEQTILLPSRILNPLARHFREMRILAYTQLLESYRSLTLTSLSAAFGVGEAFLDSELSRFIASGRIHARIDKVNGVVETWRPSKKSAQYDAVVRRGDLLLNEVQRLSKVLHYG</sequence>
<dbReference type="GO" id="GO:0005838">
    <property type="term" value="C:proteasome regulatory particle"/>
    <property type="evidence" value="ECO:0007669"/>
    <property type="project" value="TreeGrafter"/>
</dbReference>
<accession>A0A5C3KDC8</accession>
<dbReference type="PANTHER" id="PTHR14145">
    <property type="entry name" value="26S PROTESOME SUBUNIT 6"/>
    <property type="match status" value="1"/>
</dbReference>
<dbReference type="AlphaFoldDB" id="A0A5C3KDC8"/>
<reference evidence="3 4" key="1">
    <citation type="journal article" date="2019" name="Nat. Ecol. Evol.">
        <title>Megaphylogeny resolves global patterns of mushroom evolution.</title>
        <authorList>
            <person name="Varga T."/>
            <person name="Krizsan K."/>
            <person name="Foldi C."/>
            <person name="Dima B."/>
            <person name="Sanchez-Garcia M."/>
            <person name="Sanchez-Ramirez S."/>
            <person name="Szollosi G.J."/>
            <person name="Szarkandi J.G."/>
            <person name="Papp V."/>
            <person name="Albert L."/>
            <person name="Andreopoulos W."/>
            <person name="Angelini C."/>
            <person name="Antonin V."/>
            <person name="Barry K.W."/>
            <person name="Bougher N.L."/>
            <person name="Buchanan P."/>
            <person name="Buyck B."/>
            <person name="Bense V."/>
            <person name="Catcheside P."/>
            <person name="Chovatia M."/>
            <person name="Cooper J."/>
            <person name="Damon W."/>
            <person name="Desjardin D."/>
            <person name="Finy P."/>
            <person name="Geml J."/>
            <person name="Haridas S."/>
            <person name="Hughes K."/>
            <person name="Justo A."/>
            <person name="Karasinski D."/>
            <person name="Kautmanova I."/>
            <person name="Kiss B."/>
            <person name="Kocsube S."/>
            <person name="Kotiranta H."/>
            <person name="LaButti K.M."/>
            <person name="Lechner B.E."/>
            <person name="Liimatainen K."/>
            <person name="Lipzen A."/>
            <person name="Lukacs Z."/>
            <person name="Mihaltcheva S."/>
            <person name="Morgado L.N."/>
            <person name="Niskanen T."/>
            <person name="Noordeloos M.E."/>
            <person name="Ohm R.A."/>
            <person name="Ortiz-Santana B."/>
            <person name="Ovrebo C."/>
            <person name="Racz N."/>
            <person name="Riley R."/>
            <person name="Savchenko A."/>
            <person name="Shiryaev A."/>
            <person name="Soop K."/>
            <person name="Spirin V."/>
            <person name="Szebenyi C."/>
            <person name="Tomsovsky M."/>
            <person name="Tulloss R.E."/>
            <person name="Uehling J."/>
            <person name="Grigoriev I.V."/>
            <person name="Vagvolgyi C."/>
            <person name="Papp T."/>
            <person name="Martin F.M."/>
            <person name="Miettinen O."/>
            <person name="Hibbett D.S."/>
            <person name="Nagy L.G."/>
        </authorList>
    </citation>
    <scope>NUCLEOTIDE SEQUENCE [LARGE SCALE GENOMIC DNA]</scope>
    <source>
        <strain evidence="3 4">CBS 121175</strain>
    </source>
</reference>
<feature type="domain" description="PCI" evidence="2">
    <location>
        <begin position="119"/>
        <end position="283"/>
    </location>
</feature>
<dbReference type="SMART" id="SM00088">
    <property type="entry name" value="PINT"/>
    <property type="match status" value="1"/>
</dbReference>
<dbReference type="EMBL" id="ML210445">
    <property type="protein sequence ID" value="TFK17964.1"/>
    <property type="molecule type" value="Genomic_DNA"/>
</dbReference>
<dbReference type="PROSITE" id="PS50250">
    <property type="entry name" value="PCI"/>
    <property type="match status" value="1"/>
</dbReference>
<dbReference type="GO" id="GO:0043161">
    <property type="term" value="P:proteasome-mediated ubiquitin-dependent protein catabolic process"/>
    <property type="evidence" value="ECO:0007669"/>
    <property type="project" value="TreeGrafter"/>
</dbReference>
<evidence type="ECO:0000256" key="1">
    <source>
        <dbReference type="ARBA" id="ARBA00022942"/>
    </source>
</evidence>
<gene>
    <name evidence="3" type="ORF">FA15DRAFT_683411</name>
</gene>
<evidence type="ECO:0000313" key="3">
    <source>
        <dbReference type="EMBL" id="TFK17964.1"/>
    </source>
</evidence>
<name>A0A5C3KDC8_COPMA</name>
<dbReference type="Pfam" id="PF10602">
    <property type="entry name" value="RPN7"/>
    <property type="match status" value="1"/>
</dbReference>
<dbReference type="PANTHER" id="PTHR14145:SF1">
    <property type="entry name" value="26S PROTEASOME NON-ATPASE REGULATORY SUBUNIT 6"/>
    <property type="match status" value="1"/>
</dbReference>